<keyword evidence="7" id="KW-0812">Transmembrane</keyword>
<organism evidence="9 10">
    <name type="scientific">Tetracentron sinense</name>
    <name type="common">Spur-leaf</name>
    <dbReference type="NCBI Taxonomy" id="13715"/>
    <lineage>
        <taxon>Eukaryota</taxon>
        <taxon>Viridiplantae</taxon>
        <taxon>Streptophyta</taxon>
        <taxon>Embryophyta</taxon>
        <taxon>Tracheophyta</taxon>
        <taxon>Spermatophyta</taxon>
        <taxon>Magnoliopsida</taxon>
        <taxon>Trochodendrales</taxon>
        <taxon>Trochodendraceae</taxon>
        <taxon>Tetracentron</taxon>
    </lineage>
</organism>
<evidence type="ECO:0000313" key="10">
    <source>
        <dbReference type="Proteomes" id="UP000655225"/>
    </source>
</evidence>
<keyword evidence="6" id="KW-0325">Glycoprotein</keyword>
<evidence type="ECO:0000256" key="5">
    <source>
        <dbReference type="ARBA" id="ARBA00022729"/>
    </source>
</evidence>
<dbReference type="Gene3D" id="2.120.10.30">
    <property type="entry name" value="TolB, C-terminal domain"/>
    <property type="match status" value="1"/>
</dbReference>
<dbReference type="OMA" id="DTVVEDW"/>
<keyword evidence="5" id="KW-0732">Signal</keyword>
<feature type="transmembrane region" description="Helical" evidence="7">
    <location>
        <begin position="21"/>
        <end position="42"/>
    </location>
</feature>
<gene>
    <name evidence="9" type="ORF">HHK36_031102</name>
</gene>
<evidence type="ECO:0000256" key="1">
    <source>
        <dbReference type="ARBA" id="ARBA00004116"/>
    </source>
</evidence>
<evidence type="ECO:0000256" key="6">
    <source>
        <dbReference type="ARBA" id="ARBA00023180"/>
    </source>
</evidence>
<dbReference type="OrthoDB" id="5307922at2759"/>
<dbReference type="EMBL" id="JABCRI010000024">
    <property type="protein sequence ID" value="KAF8377718.1"/>
    <property type="molecule type" value="Genomic_DNA"/>
</dbReference>
<keyword evidence="7" id="KW-0472">Membrane</keyword>
<dbReference type="GO" id="GO:0005773">
    <property type="term" value="C:vacuole"/>
    <property type="evidence" value="ECO:0007669"/>
    <property type="project" value="UniProtKB-SubCell"/>
</dbReference>
<evidence type="ECO:0000259" key="8">
    <source>
        <dbReference type="Pfam" id="PF03088"/>
    </source>
</evidence>
<dbReference type="SUPFAM" id="SSF63829">
    <property type="entry name" value="Calcium-dependent phosphotriesterase"/>
    <property type="match status" value="1"/>
</dbReference>
<evidence type="ECO:0000256" key="3">
    <source>
        <dbReference type="ARBA" id="ARBA00022553"/>
    </source>
</evidence>
<comment type="caution">
    <text evidence="9">The sequence shown here is derived from an EMBL/GenBank/DDBJ whole genome shotgun (WGS) entry which is preliminary data.</text>
</comment>
<dbReference type="AlphaFoldDB" id="A0A834YAE1"/>
<keyword evidence="10" id="KW-1185">Reference proteome</keyword>
<dbReference type="PANTHER" id="PTHR10426">
    <property type="entry name" value="STRICTOSIDINE SYNTHASE-RELATED"/>
    <property type="match status" value="1"/>
</dbReference>
<dbReference type="FunFam" id="2.120.10.30:FF:000073">
    <property type="entry name" value="Protein STRICTOSIDINE SYNTHASE-LIKE 6"/>
    <property type="match status" value="1"/>
</dbReference>
<keyword evidence="3" id="KW-0597">Phosphoprotein</keyword>
<evidence type="ECO:0000313" key="9">
    <source>
        <dbReference type="EMBL" id="KAF8377718.1"/>
    </source>
</evidence>
<feature type="domain" description="Strictosidine synthase conserved region" evidence="8">
    <location>
        <begin position="172"/>
        <end position="258"/>
    </location>
</feature>
<protein>
    <recommendedName>
        <fullName evidence="8">Strictosidine synthase conserved region domain-containing protein</fullName>
    </recommendedName>
</protein>
<dbReference type="GO" id="GO:0009753">
    <property type="term" value="P:response to jasmonic acid"/>
    <property type="evidence" value="ECO:0007669"/>
    <property type="project" value="UniProtKB-ARBA"/>
</dbReference>
<dbReference type="InterPro" id="IPR018119">
    <property type="entry name" value="Strictosidine_synth_cons-reg"/>
</dbReference>
<comment type="subcellular location">
    <subcellularLocation>
        <location evidence="1">Vacuole</location>
    </subcellularLocation>
</comment>
<keyword evidence="4" id="KW-0926">Vacuole</keyword>
<reference evidence="9 10" key="1">
    <citation type="submission" date="2020-04" db="EMBL/GenBank/DDBJ databases">
        <title>Plant Genome Project.</title>
        <authorList>
            <person name="Zhang R.-G."/>
        </authorList>
    </citation>
    <scope>NUCLEOTIDE SEQUENCE [LARGE SCALE GENOMIC DNA]</scope>
    <source>
        <strain evidence="9">YNK0</strain>
        <tissue evidence="9">Leaf</tissue>
    </source>
</reference>
<sequence length="383" mass="42089">MAESKPSSATTASTTRRSLSLLHGLLLLVVAPVAMAVLFYRLDDFDPAPLPIQWLPSMVVPKRNGHMLLGAEILGLGLLPGPEDLAYDAQSGVIYTGCADGWIKRVKVTESAADATVENWVHVGGRPLGLVLGLDNQLLVADAEKGLLKVTREGVVDLLTDEAEGLKFRLTDGLDVADDGIIYFTDASYKYSMVEAMRDILEGRPHGRLMSFDPSINRTQVLVRDLYFANGVAVAPDQSFVVFCESIMCRCRRYYIQGQRKGSVENFIDNLPGLPDNIRYDGEGHYWIALFTAVAPYWEVILRYPFVRKGLAILHKLVGRPHTEKDAGVLAVDLEGKPVAHYYDPALALVTSGIKIGKHLYCGSLLNPYITRLDLAQHPALAL</sequence>
<proteinExistence type="inferred from homology"/>
<dbReference type="Proteomes" id="UP000655225">
    <property type="component" value="Unassembled WGS sequence"/>
</dbReference>
<keyword evidence="7" id="KW-1133">Transmembrane helix</keyword>
<dbReference type="GO" id="GO:0012505">
    <property type="term" value="C:endomembrane system"/>
    <property type="evidence" value="ECO:0007669"/>
    <property type="project" value="TreeGrafter"/>
</dbReference>
<dbReference type="InterPro" id="IPR011042">
    <property type="entry name" value="6-blade_b-propeller_TolB-like"/>
</dbReference>
<evidence type="ECO:0000256" key="4">
    <source>
        <dbReference type="ARBA" id="ARBA00022554"/>
    </source>
</evidence>
<dbReference type="Pfam" id="PF20067">
    <property type="entry name" value="SSL_N"/>
    <property type="match status" value="1"/>
</dbReference>
<dbReference type="Pfam" id="PF03088">
    <property type="entry name" value="Str_synth"/>
    <property type="match status" value="1"/>
</dbReference>
<dbReference type="PANTHER" id="PTHR10426:SF88">
    <property type="entry name" value="ADIPOCYTE PLASMA MEMBRANE-ASSOCIATED PROTEIN HEMOMUCIN-RELATED"/>
    <property type="match status" value="1"/>
</dbReference>
<dbReference type="GO" id="GO:0016787">
    <property type="term" value="F:hydrolase activity"/>
    <property type="evidence" value="ECO:0007669"/>
    <property type="project" value="TreeGrafter"/>
</dbReference>
<name>A0A834YAE1_TETSI</name>
<evidence type="ECO:0000256" key="2">
    <source>
        <dbReference type="ARBA" id="ARBA00009191"/>
    </source>
</evidence>
<evidence type="ECO:0000256" key="7">
    <source>
        <dbReference type="SAM" id="Phobius"/>
    </source>
</evidence>
<accession>A0A834YAE1</accession>
<comment type="similarity">
    <text evidence="2">Belongs to the strictosidine synthase family.</text>
</comment>